<evidence type="ECO:0000313" key="4">
    <source>
        <dbReference type="Proteomes" id="UP000243002"/>
    </source>
</evidence>
<evidence type="ECO:0000259" key="2">
    <source>
        <dbReference type="SMART" id="SM00479"/>
    </source>
</evidence>
<dbReference type="InterPro" id="IPR012337">
    <property type="entry name" value="RNaseH-like_sf"/>
</dbReference>
<proteinExistence type="predicted"/>
<name>A0A2P7N0Q3_9CYAN</name>
<dbReference type="Proteomes" id="UP000243002">
    <property type="component" value="Unassembled WGS sequence"/>
</dbReference>
<gene>
    <name evidence="3" type="ORF">C7K55_02825</name>
</gene>
<dbReference type="GO" id="GO:0003676">
    <property type="term" value="F:nucleic acid binding"/>
    <property type="evidence" value="ECO:0007669"/>
    <property type="project" value="InterPro"/>
</dbReference>
<evidence type="ECO:0000256" key="1">
    <source>
        <dbReference type="SAM" id="MobiDB-lite"/>
    </source>
</evidence>
<dbReference type="OrthoDB" id="9804290at2"/>
<dbReference type="EMBL" id="PXXO01000002">
    <property type="protein sequence ID" value="PSJ07021.1"/>
    <property type="molecule type" value="Genomic_DNA"/>
</dbReference>
<sequence>MEEQPSLWQQSDLLSLVSATPALSPAVQPKQVVARDPSPSNRDPQPRSAPSNLLILDTETTGLEPVSAQCIEVGAVLFHVPSRSVLSQVSFLLPAAANPAEHVNGIAAEVTRLPQPWQAGLQHFLALLAGADAMLAHNAAFDAKWFGLGPLPAIDKPWICSMDDIEWPPERHLRTSPSVRDLALAYGVPVWAAHRALTDCTYLVQVLERCANLEDLLNAAMEPKLLYRANLPYAERHKAKQAGFRWNEPVRGAWSRRLSERQALSLAFEVQRVEADSQVA</sequence>
<dbReference type="CDD" id="cd06127">
    <property type="entry name" value="DEDDh"/>
    <property type="match status" value="1"/>
</dbReference>
<keyword evidence="4" id="KW-1185">Reference proteome</keyword>
<comment type="caution">
    <text evidence="3">The sequence shown here is derived from an EMBL/GenBank/DDBJ whole genome shotgun (WGS) entry which is preliminary data.</text>
</comment>
<dbReference type="Gene3D" id="3.30.420.10">
    <property type="entry name" value="Ribonuclease H-like superfamily/Ribonuclease H"/>
    <property type="match status" value="1"/>
</dbReference>
<protein>
    <submittedName>
        <fullName evidence="3">DNA polymerase III subunit epsilon</fullName>
    </submittedName>
</protein>
<organism evidence="3 4">
    <name type="scientific">Cyanobium usitatum str. Tous</name>
    <dbReference type="NCBI Taxonomy" id="2116684"/>
    <lineage>
        <taxon>Bacteria</taxon>
        <taxon>Bacillati</taxon>
        <taxon>Cyanobacteriota</taxon>
        <taxon>Cyanophyceae</taxon>
        <taxon>Synechococcales</taxon>
        <taxon>Prochlorococcaceae</taxon>
        <taxon>Cyanobium</taxon>
    </lineage>
</organism>
<dbReference type="InterPro" id="IPR036397">
    <property type="entry name" value="RNaseH_sf"/>
</dbReference>
<reference evidence="3 4" key="1">
    <citation type="journal article" date="2018" name="Environ. Microbiol.">
        <title>Ecological and genomic features of two widespread freshwater picocyanobacteria.</title>
        <authorList>
            <person name="Cabello-Yeves P.J."/>
            <person name="Picazo A."/>
            <person name="Camacho A."/>
            <person name="Callieri C."/>
            <person name="Rosselli R."/>
            <person name="Roda-Garcia J.J."/>
            <person name="Coutinho F.H."/>
            <person name="Rodriguez-Valera F."/>
        </authorList>
    </citation>
    <scope>NUCLEOTIDE SEQUENCE [LARGE SCALE GENOMIC DNA]</scope>
    <source>
        <strain evidence="3 4">Tous</strain>
    </source>
</reference>
<dbReference type="GO" id="GO:0004527">
    <property type="term" value="F:exonuclease activity"/>
    <property type="evidence" value="ECO:0007669"/>
    <property type="project" value="UniProtKB-ARBA"/>
</dbReference>
<evidence type="ECO:0000313" key="3">
    <source>
        <dbReference type="EMBL" id="PSJ07021.1"/>
    </source>
</evidence>
<feature type="compositionally biased region" description="Polar residues" evidence="1">
    <location>
        <begin position="38"/>
        <end position="51"/>
    </location>
</feature>
<dbReference type="AlphaFoldDB" id="A0A2P7N0Q3"/>
<feature type="region of interest" description="Disordered" evidence="1">
    <location>
        <begin position="26"/>
        <end position="51"/>
    </location>
</feature>
<dbReference type="SUPFAM" id="SSF53098">
    <property type="entry name" value="Ribonuclease H-like"/>
    <property type="match status" value="1"/>
</dbReference>
<dbReference type="SMART" id="SM00479">
    <property type="entry name" value="EXOIII"/>
    <property type="match status" value="1"/>
</dbReference>
<accession>A0A2P7N0Q3</accession>
<dbReference type="InterPro" id="IPR013520">
    <property type="entry name" value="Ribonucl_H"/>
</dbReference>
<feature type="domain" description="Exonuclease" evidence="2">
    <location>
        <begin position="52"/>
        <end position="216"/>
    </location>
</feature>